<dbReference type="InterPro" id="IPR031616">
    <property type="entry name" value="BsrE-like"/>
</dbReference>
<dbReference type="Pfam" id="PF16935">
    <property type="entry name" value="Hol_Tox"/>
    <property type="match status" value="1"/>
</dbReference>
<dbReference type="EMBL" id="JMQA01000036">
    <property type="protein sequence ID" value="KFN07064.1"/>
    <property type="molecule type" value="Genomic_DNA"/>
</dbReference>
<keyword evidence="1" id="KW-1133">Transmembrane helix</keyword>
<dbReference type="Proteomes" id="UP000029278">
    <property type="component" value="Unassembled WGS sequence"/>
</dbReference>
<comment type="caution">
    <text evidence="2">The sequence shown here is derived from an EMBL/GenBank/DDBJ whole genome shotgun (WGS) entry which is preliminary data.</text>
</comment>
<accession>A0A090Z748</accession>
<keyword evidence="1" id="KW-0472">Membrane</keyword>
<keyword evidence="1" id="KW-0812">Transmembrane</keyword>
<protein>
    <submittedName>
        <fullName evidence="2">Putative membrane protein</fullName>
    </submittedName>
</protein>
<feature type="transmembrane region" description="Helical" evidence="1">
    <location>
        <begin position="12"/>
        <end position="33"/>
    </location>
</feature>
<keyword evidence="3" id="KW-1185">Reference proteome</keyword>
<sequence>MPVAIKDTLMIMISFGALIIALLTLVVAIIVAINQNIKK</sequence>
<evidence type="ECO:0000256" key="1">
    <source>
        <dbReference type="SAM" id="Phobius"/>
    </source>
</evidence>
<gene>
    <name evidence="2" type="ORF">DJ90_4587</name>
</gene>
<name>A0A090Z748_PAEMA</name>
<evidence type="ECO:0000313" key="2">
    <source>
        <dbReference type="EMBL" id="KFN07064.1"/>
    </source>
</evidence>
<reference evidence="2 3" key="1">
    <citation type="submission" date="2014-04" db="EMBL/GenBank/DDBJ databases">
        <authorList>
            <person name="Bishop-Lilly K.A."/>
            <person name="Broomall S.M."/>
            <person name="Chain P.S."/>
            <person name="Chertkov O."/>
            <person name="Coyne S.R."/>
            <person name="Daligault H.E."/>
            <person name="Davenport K.W."/>
            <person name="Erkkila T."/>
            <person name="Frey K.G."/>
            <person name="Gibbons H.S."/>
            <person name="Gu W."/>
            <person name="Jaissle J."/>
            <person name="Johnson S.L."/>
            <person name="Koroleva G.I."/>
            <person name="Ladner J.T."/>
            <person name="Lo C.-C."/>
            <person name="Minogue T.D."/>
            <person name="Munk C."/>
            <person name="Palacios G.F."/>
            <person name="Redden C.L."/>
            <person name="Rosenzweig C.N."/>
            <person name="Scholz M.B."/>
            <person name="Teshima H."/>
            <person name="Xu Y."/>
        </authorList>
    </citation>
    <scope>NUCLEOTIDE SEQUENCE [LARGE SCALE GENOMIC DNA]</scope>
    <source>
        <strain evidence="2 3">8244</strain>
    </source>
</reference>
<dbReference type="HOGENOM" id="CLU_205161_9_0_9"/>
<dbReference type="RefSeq" id="WP_155621102.1">
    <property type="nucleotide sequence ID" value="NZ_BOSD01000027.1"/>
</dbReference>
<proteinExistence type="predicted"/>
<organism evidence="2 3">
    <name type="scientific">Paenibacillus macerans</name>
    <name type="common">Bacillus macerans</name>
    <dbReference type="NCBI Taxonomy" id="44252"/>
    <lineage>
        <taxon>Bacteria</taxon>
        <taxon>Bacillati</taxon>
        <taxon>Bacillota</taxon>
        <taxon>Bacilli</taxon>
        <taxon>Bacillales</taxon>
        <taxon>Paenibacillaceae</taxon>
        <taxon>Paenibacillus</taxon>
    </lineage>
</organism>
<dbReference type="STRING" id="44252.DJ90_4587"/>
<evidence type="ECO:0000313" key="3">
    <source>
        <dbReference type="Proteomes" id="UP000029278"/>
    </source>
</evidence>
<dbReference type="PATRIC" id="fig|44252.3.peg.3975"/>
<dbReference type="AlphaFoldDB" id="A0A090Z748"/>